<dbReference type="RefSeq" id="WP_201801177.1">
    <property type="nucleotide sequence ID" value="NZ_JAERRI010000001.1"/>
</dbReference>
<comment type="caution">
    <text evidence="1">The sequence shown here is derived from an EMBL/GenBank/DDBJ whole genome shotgun (WGS) entry which is preliminary data.</text>
</comment>
<proteinExistence type="predicted"/>
<evidence type="ECO:0000313" key="2">
    <source>
        <dbReference type="Proteomes" id="UP000629371"/>
    </source>
</evidence>
<sequence length="371" mass="39820">MTDQHLTHAGEPLAELALRLRAAETGDWTEDGARALIEGLGRRWDEVVVQASADDAGTRAAKAGDLRLRPVGPAEERYVEKETYLELVASLTATAPPADPVVPTDPASEPDPVRQAEMFRTAKDELADALGEPSALGSYGSTGPYDAPTPAWGAPFLRWRGRRDTLELRAGSRGPELVLAPTAPAENWLWSLGHGEEHAISGYFGSRPGPANAGLSLPGRWAVRSWETLTDALAAFFTTLPAEFAALGIARVIPVYGRVGGSAPILFDIDADRRLMLASYAERDIDPASFGWGTVAEHPMSRDTWQDDHDPRWRFDAGGPGEPRGRALAEMVVATARAEGVASPHDLLIGGEGEDIRPYAVRFYGLGLATV</sequence>
<accession>A0ABS1MKJ4</accession>
<gene>
    <name evidence="1" type="ORF">JK360_00825</name>
</gene>
<protein>
    <submittedName>
        <fullName evidence="1">Uncharacterized protein</fullName>
    </submittedName>
</protein>
<dbReference type="EMBL" id="JAERRI010000001">
    <property type="protein sequence ID" value="MBL1087946.1"/>
    <property type="molecule type" value="Genomic_DNA"/>
</dbReference>
<keyword evidence="2" id="KW-1185">Reference proteome</keyword>
<name>A0ABS1MKJ4_9ACTN</name>
<dbReference type="Proteomes" id="UP000629371">
    <property type="component" value="Unassembled WGS sequence"/>
</dbReference>
<reference evidence="1 2" key="1">
    <citation type="submission" date="2021-01" db="EMBL/GenBank/DDBJ databases">
        <title>WGS of actinomycetes isolated from Thailand.</title>
        <authorList>
            <person name="Thawai C."/>
        </authorList>
    </citation>
    <scope>NUCLEOTIDE SEQUENCE [LARGE SCALE GENOMIC DNA]</scope>
    <source>
        <strain evidence="1 2">CH9-7</strain>
    </source>
</reference>
<evidence type="ECO:0000313" key="1">
    <source>
        <dbReference type="EMBL" id="MBL1087946.1"/>
    </source>
</evidence>
<organism evidence="1 2">
    <name type="scientific">Streptomyces siderophoricus</name>
    <dbReference type="NCBI Taxonomy" id="2802281"/>
    <lineage>
        <taxon>Bacteria</taxon>
        <taxon>Bacillati</taxon>
        <taxon>Actinomycetota</taxon>
        <taxon>Actinomycetes</taxon>
        <taxon>Kitasatosporales</taxon>
        <taxon>Streptomycetaceae</taxon>
        <taxon>Streptomyces</taxon>
    </lineage>
</organism>